<dbReference type="AlphaFoldDB" id="A0A6C0HUY9"/>
<dbReference type="SUPFAM" id="SSF48019">
    <property type="entry name" value="post-AAA+ oligomerization domain-like"/>
    <property type="match status" value="1"/>
</dbReference>
<sequence length="461" mass="54061">MENNSNNLWINKWKPSNIIDVIGNKQAISKIDEWLSKFDKHTNNTIIINGAHGIGKSLVVDILLKKYNYISKVIYSDELKNFRNGVDVDFDDYYNYDNSVFSKFKMSSKKDTMQNKKIAIVFDEIDTISLSSEKKFVFNIFKNNLKMKSFPLIFISNTNHSKLLNDLKKYCTEIKFYSPSSYDITKFIQKVCKEENIDIKDNESIEQLIQFSQYDIRRLINVLQEYSYNYNNINIKDIKTYISKSITKDIGIGLFEASLELLNNENNFEQIYKLYEIDKVLIPLMVYENYYKKIISLKNKITIDEQIEKMVNISESISIGDNIETSIYTDQNWYLQDIHSFYTCYNTSYLANNTNIKKITASEIKFSADLNKTSLKNINKKNILNLEKIIGNKTIEEILLICKLSNYMISTKQSQHILNILKSYKDDFDIKDLELCLKIDKTIDFITLSTKEKKEINNLMD</sequence>
<reference evidence="2" key="1">
    <citation type="journal article" date="2020" name="Nature">
        <title>Giant virus diversity and host interactions through global metagenomics.</title>
        <authorList>
            <person name="Schulz F."/>
            <person name="Roux S."/>
            <person name="Paez-Espino D."/>
            <person name="Jungbluth S."/>
            <person name="Walsh D.A."/>
            <person name="Denef V.J."/>
            <person name="McMahon K.D."/>
            <person name="Konstantinidis K.T."/>
            <person name="Eloe-Fadrosh E.A."/>
            <person name="Kyrpides N.C."/>
            <person name="Woyke T."/>
        </authorList>
    </citation>
    <scope>NUCLEOTIDE SEQUENCE</scope>
    <source>
        <strain evidence="2">GVMAG-M-3300023184-177</strain>
    </source>
</reference>
<dbReference type="PANTHER" id="PTHR23389:SF6">
    <property type="entry name" value="REPLICATION FACTOR C SUBUNIT 1"/>
    <property type="match status" value="1"/>
</dbReference>
<dbReference type="Gene3D" id="1.20.272.10">
    <property type="match status" value="1"/>
</dbReference>
<dbReference type="Gene3D" id="3.40.50.300">
    <property type="entry name" value="P-loop containing nucleotide triphosphate hydrolases"/>
    <property type="match status" value="1"/>
</dbReference>
<dbReference type="Pfam" id="PF25361">
    <property type="entry name" value="AAA_lid_RFC1"/>
    <property type="match status" value="1"/>
</dbReference>
<dbReference type="Pfam" id="PF03215">
    <property type="entry name" value="Rad17"/>
    <property type="match status" value="1"/>
</dbReference>
<name>A0A6C0HUY9_9ZZZZ</name>
<dbReference type="SUPFAM" id="SSF52540">
    <property type="entry name" value="P-loop containing nucleoside triphosphate hydrolases"/>
    <property type="match status" value="1"/>
</dbReference>
<dbReference type="Gene3D" id="1.10.8.60">
    <property type="match status" value="1"/>
</dbReference>
<evidence type="ECO:0008006" key="3">
    <source>
        <dbReference type="Google" id="ProtNLM"/>
    </source>
</evidence>
<proteinExistence type="predicted"/>
<protein>
    <recommendedName>
        <fullName evidence="3">AAA+ ATPase domain-containing protein</fullName>
    </recommendedName>
</protein>
<dbReference type="EMBL" id="MN740017">
    <property type="protein sequence ID" value="QHT84284.1"/>
    <property type="molecule type" value="Genomic_DNA"/>
</dbReference>
<dbReference type="PANTHER" id="PTHR23389">
    <property type="entry name" value="CHROMOSOME TRANSMISSION FIDELITY FACTOR 18"/>
    <property type="match status" value="1"/>
</dbReference>
<evidence type="ECO:0000313" key="2">
    <source>
        <dbReference type="EMBL" id="QHT84284.1"/>
    </source>
</evidence>
<dbReference type="GO" id="GO:0006260">
    <property type="term" value="P:DNA replication"/>
    <property type="evidence" value="ECO:0007669"/>
    <property type="project" value="UniProtKB-KW"/>
</dbReference>
<dbReference type="InterPro" id="IPR027417">
    <property type="entry name" value="P-loop_NTPase"/>
</dbReference>
<dbReference type="GO" id="GO:0003677">
    <property type="term" value="F:DNA binding"/>
    <property type="evidence" value="ECO:0007669"/>
    <property type="project" value="InterPro"/>
</dbReference>
<keyword evidence="1" id="KW-0235">DNA replication</keyword>
<dbReference type="InterPro" id="IPR008921">
    <property type="entry name" value="DNA_pol3_clamp-load_cplx_C"/>
</dbReference>
<dbReference type="GO" id="GO:0005634">
    <property type="term" value="C:nucleus"/>
    <property type="evidence" value="ECO:0007669"/>
    <property type="project" value="TreeGrafter"/>
</dbReference>
<accession>A0A6C0HUY9</accession>
<evidence type="ECO:0000256" key="1">
    <source>
        <dbReference type="ARBA" id="ARBA00022705"/>
    </source>
</evidence>
<organism evidence="2">
    <name type="scientific">viral metagenome</name>
    <dbReference type="NCBI Taxonomy" id="1070528"/>
    <lineage>
        <taxon>unclassified sequences</taxon>
        <taxon>metagenomes</taxon>
        <taxon>organismal metagenomes</taxon>
    </lineage>
</organism>